<dbReference type="NCBIfam" id="TIGR01171">
    <property type="entry name" value="rplB_bact"/>
    <property type="match status" value="1"/>
</dbReference>
<dbReference type="InterPro" id="IPR014722">
    <property type="entry name" value="Rib_uL2_dom2"/>
</dbReference>
<evidence type="ECO:0000256" key="5">
    <source>
        <dbReference type="ARBA" id="ARBA00023274"/>
    </source>
</evidence>
<accession>A0A0E9NJR9</accession>
<dbReference type="Gene3D" id="4.10.950.10">
    <property type="entry name" value="Ribosomal protein L2, domain 3"/>
    <property type="match status" value="1"/>
</dbReference>
<name>A0A0E9NJR9_SAICN</name>
<evidence type="ECO:0000256" key="4">
    <source>
        <dbReference type="ARBA" id="ARBA00023128"/>
    </source>
</evidence>
<dbReference type="SMART" id="SM01383">
    <property type="entry name" value="Ribosomal_L2"/>
    <property type="match status" value="1"/>
</dbReference>
<dbReference type="Proteomes" id="UP000033140">
    <property type="component" value="Unassembled WGS sequence"/>
</dbReference>
<dbReference type="PANTHER" id="PTHR13691:SF5">
    <property type="entry name" value="LARGE RIBOSOMAL SUBUNIT PROTEIN UL2M"/>
    <property type="match status" value="1"/>
</dbReference>
<feature type="domain" description="Large ribosomal subunit protein uL2 RNA-binding" evidence="10">
    <location>
        <begin position="109"/>
        <end position="185"/>
    </location>
</feature>
<proteinExistence type="inferred from homology"/>
<keyword evidence="3" id="KW-0689">Ribosomal protein</keyword>
<keyword evidence="12" id="KW-1185">Reference proteome</keyword>
<dbReference type="Gene3D" id="2.40.50.140">
    <property type="entry name" value="Nucleic acid-binding proteins"/>
    <property type="match status" value="1"/>
</dbReference>
<dbReference type="SMART" id="SM01382">
    <property type="entry name" value="Ribosomal_L2_C"/>
    <property type="match status" value="1"/>
</dbReference>
<dbReference type="OMA" id="YILACDR"/>
<keyword evidence="4" id="KW-0496">Mitochondrion</keyword>
<reference evidence="11 12" key="2">
    <citation type="journal article" date="2014" name="J. Gen. Appl. Microbiol.">
        <title>The early diverging ascomycetous budding yeast Saitoella complicata has three histone deacetylases belonging to the Clr6, Hos2, and Rpd3 lineages.</title>
        <authorList>
            <person name="Nishida H."/>
            <person name="Matsumoto T."/>
            <person name="Kondo S."/>
            <person name="Hamamoto M."/>
            <person name="Yoshikawa H."/>
        </authorList>
    </citation>
    <scope>NUCLEOTIDE SEQUENCE [LARGE SCALE GENOMIC DNA]</scope>
    <source>
        <strain evidence="11 12">NRRL Y-17804</strain>
    </source>
</reference>
<dbReference type="InterPro" id="IPR008991">
    <property type="entry name" value="Translation_prot_SH3-like_sf"/>
</dbReference>
<dbReference type="GO" id="GO:0032543">
    <property type="term" value="P:mitochondrial translation"/>
    <property type="evidence" value="ECO:0007669"/>
    <property type="project" value="TreeGrafter"/>
</dbReference>
<evidence type="ECO:0000313" key="12">
    <source>
        <dbReference type="Proteomes" id="UP000033140"/>
    </source>
</evidence>
<dbReference type="GO" id="GO:0003723">
    <property type="term" value="F:RNA binding"/>
    <property type="evidence" value="ECO:0007669"/>
    <property type="project" value="InterPro"/>
</dbReference>
<comment type="subcellular location">
    <subcellularLocation>
        <location evidence="1">Mitochondrion</location>
    </subcellularLocation>
</comment>
<dbReference type="FunFam" id="2.40.50.140:FF:000128">
    <property type="entry name" value="50S ribosomal protein L2"/>
    <property type="match status" value="1"/>
</dbReference>
<evidence type="ECO:0000256" key="8">
    <source>
        <dbReference type="SAM" id="MobiDB-lite"/>
    </source>
</evidence>
<evidence type="ECO:0000313" key="11">
    <source>
        <dbReference type="EMBL" id="GAO50127.1"/>
    </source>
</evidence>
<dbReference type="InterPro" id="IPR022671">
    <property type="entry name" value="Ribosomal_uL2_CS"/>
</dbReference>
<dbReference type="FunFam" id="4.10.950.10:FF:000001">
    <property type="entry name" value="50S ribosomal protein L2"/>
    <property type="match status" value="1"/>
</dbReference>
<dbReference type="InterPro" id="IPR022669">
    <property type="entry name" value="Ribosomal_uL2_C"/>
</dbReference>
<dbReference type="SUPFAM" id="SSF50249">
    <property type="entry name" value="Nucleic acid-binding proteins"/>
    <property type="match status" value="1"/>
</dbReference>
<dbReference type="InterPro" id="IPR022666">
    <property type="entry name" value="Ribosomal_uL2_RNA-bd_dom"/>
</dbReference>
<reference evidence="11 12" key="1">
    <citation type="journal article" date="2011" name="J. Gen. Appl. Microbiol.">
        <title>Draft genome sequencing of the enigmatic yeast Saitoella complicata.</title>
        <authorList>
            <person name="Nishida H."/>
            <person name="Hamamoto M."/>
            <person name="Sugiyama J."/>
        </authorList>
    </citation>
    <scope>NUCLEOTIDE SEQUENCE [LARGE SCALE GENOMIC DNA]</scope>
    <source>
        <strain evidence="11 12">NRRL Y-17804</strain>
    </source>
</reference>
<dbReference type="PROSITE" id="PS00467">
    <property type="entry name" value="RIBOSOMAL_L2"/>
    <property type="match status" value="1"/>
</dbReference>
<dbReference type="PANTHER" id="PTHR13691">
    <property type="entry name" value="RIBOSOMAL PROTEIN L2"/>
    <property type="match status" value="1"/>
</dbReference>
<dbReference type="GO" id="GO:0005762">
    <property type="term" value="C:mitochondrial large ribosomal subunit"/>
    <property type="evidence" value="ECO:0007669"/>
    <property type="project" value="TreeGrafter"/>
</dbReference>
<dbReference type="InterPro" id="IPR012340">
    <property type="entry name" value="NA-bd_OB-fold"/>
</dbReference>
<reference evidence="11 12" key="3">
    <citation type="journal article" date="2015" name="Genome Announc.">
        <title>Draft Genome Sequence of the Archiascomycetous Yeast Saitoella complicata.</title>
        <authorList>
            <person name="Yamauchi K."/>
            <person name="Kondo S."/>
            <person name="Hamamoto M."/>
            <person name="Takahashi Y."/>
            <person name="Ogura Y."/>
            <person name="Hayashi T."/>
            <person name="Nishida H."/>
        </authorList>
    </citation>
    <scope>NUCLEOTIDE SEQUENCE [LARGE SCALE GENOMIC DNA]</scope>
    <source>
        <strain evidence="11 12">NRRL Y-17804</strain>
    </source>
</reference>
<evidence type="ECO:0000256" key="2">
    <source>
        <dbReference type="ARBA" id="ARBA00005636"/>
    </source>
</evidence>
<dbReference type="InterPro" id="IPR014726">
    <property type="entry name" value="Ribosomal_uL2_dom3"/>
</dbReference>
<dbReference type="STRING" id="698492.A0A0E9NJR9"/>
<feature type="domain" description="Large ribosomal subunit protein uL2 C-terminal" evidence="9">
    <location>
        <begin position="212"/>
        <end position="341"/>
    </location>
</feature>
<dbReference type="AlphaFoldDB" id="A0A0E9NJR9"/>
<dbReference type="Gene3D" id="2.30.30.30">
    <property type="match status" value="1"/>
</dbReference>
<dbReference type="InterPro" id="IPR002171">
    <property type="entry name" value="Ribosomal_uL2"/>
</dbReference>
<dbReference type="SUPFAM" id="SSF50104">
    <property type="entry name" value="Translation proteins SH3-like domain"/>
    <property type="match status" value="1"/>
</dbReference>
<evidence type="ECO:0000256" key="7">
    <source>
        <dbReference type="ARBA" id="ARBA00069872"/>
    </source>
</evidence>
<gene>
    <name evidence="11" type="ORF">G7K_4262-t1</name>
</gene>
<protein>
    <recommendedName>
        <fullName evidence="7">Large ribosomal subunit protein uL2m</fullName>
    </recommendedName>
</protein>
<dbReference type="EMBL" id="BACD03000029">
    <property type="protein sequence ID" value="GAO50127.1"/>
    <property type="molecule type" value="Genomic_DNA"/>
</dbReference>
<comment type="caution">
    <text evidence="11">The sequence shown here is derived from an EMBL/GenBank/DDBJ whole genome shotgun (WGS) entry which is preliminary data.</text>
</comment>
<keyword evidence="5" id="KW-0687">Ribonucleoprotein</keyword>
<evidence type="ECO:0000256" key="6">
    <source>
        <dbReference type="ARBA" id="ARBA00037226"/>
    </source>
</evidence>
<comment type="similarity">
    <text evidence="2">Belongs to the universal ribosomal protein uL2 family.</text>
</comment>
<evidence type="ECO:0000259" key="10">
    <source>
        <dbReference type="SMART" id="SM01383"/>
    </source>
</evidence>
<sequence length="451" mass="49828">MLAGRSISSLCRRAVQVHTSLPPYAALGSIRTLKAVKNSKDSKVNRAALLENAEDVSSTVVAPNVQEFQLRRYKPRTPGLRHRVTVVNDHLWKGKPHRPLTIAKRGTGGRNNTGRITVRHRGGGVKRRIRMVDFTRSQPGPQDVQRIEYDPGRSAHIALIKHRATGTLSYILACDRLRAGDVVESFRAGIPKDFLGSHGGQIDLGMLAVRTIIRGNCLPISMIPVGTIVHNIGNTRYGPGKFVRSAGTYGRVLATGQEGYAIVKLQSGETRKVPVNACATVGVVSNINHRHRKIGKAGRNRLRGIRPTVRGVAMNACDHPHGGGRGKSKGGKDPRSIWGLKKFVKTVRKVNKFVVQKRPPDRFRTRLSGNFTISAIIMSNHPPIFPSNINLPIKNPQESISRSRNQTTVVLLDFCRQKLMLSISQGKTLRVKCRVYRCRVLLVLLNVEMAD</sequence>
<organism evidence="11 12">
    <name type="scientific">Saitoella complicata (strain BCRC 22490 / CBS 7301 / JCM 7358 / NBRC 10748 / NRRL Y-17804)</name>
    <dbReference type="NCBI Taxonomy" id="698492"/>
    <lineage>
        <taxon>Eukaryota</taxon>
        <taxon>Fungi</taxon>
        <taxon>Dikarya</taxon>
        <taxon>Ascomycota</taxon>
        <taxon>Taphrinomycotina</taxon>
        <taxon>Taphrinomycotina incertae sedis</taxon>
        <taxon>Saitoella</taxon>
    </lineage>
</organism>
<dbReference type="GO" id="GO:0003735">
    <property type="term" value="F:structural constituent of ribosome"/>
    <property type="evidence" value="ECO:0007669"/>
    <property type="project" value="InterPro"/>
</dbReference>
<feature type="region of interest" description="Disordered" evidence="8">
    <location>
        <begin position="314"/>
        <end position="335"/>
    </location>
</feature>
<comment type="function">
    <text evidence="6">Component of the mitochondrial ribosome (mitoribosome), a dedicated translation machinery responsible for the synthesis of mitochondrial genome-encoded proteins, including at least some of the essential transmembrane subunits of the mitochondrial respiratory chain. The mitoribosomes are attached to the mitochondrial inner membrane and translation products are cotranslationally integrated into the membrane.</text>
</comment>
<dbReference type="Pfam" id="PF00181">
    <property type="entry name" value="Ribosomal_L2_N"/>
    <property type="match status" value="1"/>
</dbReference>
<evidence type="ECO:0000256" key="1">
    <source>
        <dbReference type="ARBA" id="ARBA00004173"/>
    </source>
</evidence>
<dbReference type="Pfam" id="PF03947">
    <property type="entry name" value="Ribosomal_L2_C"/>
    <property type="match status" value="1"/>
</dbReference>
<evidence type="ECO:0000259" key="9">
    <source>
        <dbReference type="SMART" id="SM01382"/>
    </source>
</evidence>
<dbReference type="InterPro" id="IPR005880">
    <property type="entry name" value="Ribosomal_uL2_bac/org-type"/>
</dbReference>
<evidence type="ECO:0000256" key="3">
    <source>
        <dbReference type="ARBA" id="ARBA00022980"/>
    </source>
</evidence>
<dbReference type="GO" id="GO:0016740">
    <property type="term" value="F:transferase activity"/>
    <property type="evidence" value="ECO:0007669"/>
    <property type="project" value="InterPro"/>
</dbReference>